<keyword evidence="4" id="KW-1185">Reference proteome</keyword>
<gene>
    <name evidence="3" type="ORF">LTR24_005305</name>
</gene>
<evidence type="ECO:0000313" key="4">
    <source>
        <dbReference type="Proteomes" id="UP001345013"/>
    </source>
</evidence>
<evidence type="ECO:0000259" key="2">
    <source>
        <dbReference type="Pfam" id="PF13468"/>
    </source>
</evidence>
<accession>A0ABR0K9J9</accession>
<dbReference type="InterPro" id="IPR025870">
    <property type="entry name" value="Glyoxalase-like_dom"/>
</dbReference>
<reference evidence="3 4" key="1">
    <citation type="submission" date="2023-08" db="EMBL/GenBank/DDBJ databases">
        <title>Black Yeasts Isolated from many extreme environments.</title>
        <authorList>
            <person name="Coleine C."/>
            <person name="Stajich J.E."/>
            <person name="Selbmann L."/>
        </authorList>
    </citation>
    <scope>NUCLEOTIDE SEQUENCE [LARGE SCALE GENOMIC DNA]</scope>
    <source>
        <strain evidence="3 4">CCFEE 5885</strain>
    </source>
</reference>
<evidence type="ECO:0000256" key="1">
    <source>
        <dbReference type="SAM" id="MobiDB-lite"/>
    </source>
</evidence>
<dbReference type="PANTHER" id="PTHR37015">
    <property type="entry name" value="REVERSE TRANSCRIPTASE DOMAIN-CONTAINING PROTEIN"/>
    <property type="match status" value="1"/>
</dbReference>
<feature type="domain" description="Glyoxalase-like" evidence="2">
    <location>
        <begin position="840"/>
        <end position="1037"/>
    </location>
</feature>
<dbReference type="PANTHER" id="PTHR37015:SF2">
    <property type="entry name" value="REVERSE TRANSCRIPTASE DOMAIN-CONTAINING PROTEIN"/>
    <property type="match status" value="1"/>
</dbReference>
<protein>
    <recommendedName>
        <fullName evidence="2">Glyoxalase-like domain-containing protein</fullName>
    </recommendedName>
</protein>
<evidence type="ECO:0000313" key="3">
    <source>
        <dbReference type="EMBL" id="KAK5092382.1"/>
    </source>
</evidence>
<organism evidence="3 4">
    <name type="scientific">Lithohypha guttulata</name>
    <dbReference type="NCBI Taxonomy" id="1690604"/>
    <lineage>
        <taxon>Eukaryota</taxon>
        <taxon>Fungi</taxon>
        <taxon>Dikarya</taxon>
        <taxon>Ascomycota</taxon>
        <taxon>Pezizomycotina</taxon>
        <taxon>Eurotiomycetes</taxon>
        <taxon>Chaetothyriomycetidae</taxon>
        <taxon>Chaetothyriales</taxon>
        <taxon>Trichomeriaceae</taxon>
        <taxon>Lithohypha</taxon>
    </lineage>
</organism>
<dbReference type="EMBL" id="JAVRRG010000059">
    <property type="protein sequence ID" value="KAK5092382.1"/>
    <property type="molecule type" value="Genomic_DNA"/>
</dbReference>
<dbReference type="Proteomes" id="UP001345013">
    <property type="component" value="Unassembled WGS sequence"/>
</dbReference>
<dbReference type="Gene3D" id="3.10.180.10">
    <property type="entry name" value="2,3-Dihydroxybiphenyl 1,2-Dioxygenase, domain 1"/>
    <property type="match status" value="1"/>
</dbReference>
<proteinExistence type="predicted"/>
<dbReference type="InterPro" id="IPR029068">
    <property type="entry name" value="Glyas_Bleomycin-R_OHBP_Dase"/>
</dbReference>
<sequence length="1136" mass="130405">MASSGSVFSQTLQEITTTKLEELVNKWKTFEQQKASAIKRADSQHDPLDMLTALADGAMACFSVAIRDGKIIRGSSMNQRLETDLRNLYRFIDQARFDPSVSHKITQQWKEALLKHLETQSLKYQYADLYGQLTMEWLTASGKVPQTETQPQGSDAMDASDDFEEVSAKAKLEARQNWERSVFEEAKVDQSAIEKFLDGLFGSKEAQKALKKLRQDVTDIENTLCGNNQFHRGTLRWTIKGLLASDLLTNEKRQVLRDFQSNDVILTELADVLNMRMACLHSWSWGSEVSVEARRQLNGKYNIYMHEDLLQAIFLQYIGVQWSVKIKAALMRFQADTDVWESGLHQLSPLEKQRRLWYRCDDGAGMSVQRVRALSYRAGYFVSKLMDNVDQDLEVEEGDEEADFEVFGTQSRQEDKKRKALQMQQAPMPPPLKFQDEEEAPRTRKRGIPGSHMLSDFFSEMVLFCLDYTVNQQSDGEVLWRMHDDIWFWSPSHEQCVQTWQTIEQFNKTMGISLDETKSAAVRMRRQKGAIEPAKLHKSLPQSEIRWGMIFLDDTSGRFAIDQGMVDKHIEELRRQLKDKERSIFSWVQAYSTYASIFFTSNFGKPANCFGRQHLDMMLSMHERIQKTLFSKSGTDDASSVVDWLKEQIERRFGVNDLPDGYLFFPTALGGLDVKSPFIRLLQLRESVVSDPEALLTEFEEAEKEDYNSRRKRYLARRPWEYPKRENEYRPEDPYQYMPFEEYSNFREDINYRYTNQLLQVYEKLLLQPEEQPLEIDFNFDLNEALHRVPTAQGQPATITAWHAMDPYWKWVTMLYGPEMVQKFGGFQIVDPSLLPMGMLDHIILLLSPADFSNVPSWLSDNFTITDGGKHSKGTSQNKLIIFQDGTYLELFSWVDPQPDAVEPHADFPSWANKPENHIIDWALTGSDAHGKHDEIMSQLRDLEAHGQQLGVVYDPPKEGGRRRMDGKELRWYATRPRQDDSAQPQAKVDVPFFCHDITDRALRVPYTQESTDDWPRIVAHPCGATGISSITVDVPASQFDSCVKLYEGIFGALCDERHSAKPSMTSFTIPSPARSVGKLGGTQCMVILLASEEGTANPTGQAGVSIRELKLWTSKQRRNGERINADDFKTEITLA</sequence>
<dbReference type="Pfam" id="PF13468">
    <property type="entry name" value="Glyoxalase_3"/>
    <property type="match status" value="1"/>
</dbReference>
<name>A0ABR0K9J9_9EURO</name>
<feature type="region of interest" description="Disordered" evidence="1">
    <location>
        <begin position="407"/>
        <end position="447"/>
    </location>
</feature>
<comment type="caution">
    <text evidence="3">The sequence shown here is derived from an EMBL/GenBank/DDBJ whole genome shotgun (WGS) entry which is preliminary data.</text>
</comment>